<proteinExistence type="predicted"/>
<dbReference type="AlphaFoldDB" id="A0AAV4NWP8"/>
<organism evidence="1 2">
    <name type="scientific">Caerostris extrusa</name>
    <name type="common">Bark spider</name>
    <name type="synonym">Caerostris bankana</name>
    <dbReference type="NCBI Taxonomy" id="172846"/>
    <lineage>
        <taxon>Eukaryota</taxon>
        <taxon>Metazoa</taxon>
        <taxon>Ecdysozoa</taxon>
        <taxon>Arthropoda</taxon>
        <taxon>Chelicerata</taxon>
        <taxon>Arachnida</taxon>
        <taxon>Araneae</taxon>
        <taxon>Araneomorphae</taxon>
        <taxon>Entelegynae</taxon>
        <taxon>Araneoidea</taxon>
        <taxon>Araneidae</taxon>
        <taxon>Caerostris</taxon>
    </lineage>
</organism>
<dbReference type="Proteomes" id="UP001054945">
    <property type="component" value="Unassembled WGS sequence"/>
</dbReference>
<reference evidence="1 2" key="1">
    <citation type="submission" date="2021-06" db="EMBL/GenBank/DDBJ databases">
        <title>Caerostris extrusa draft genome.</title>
        <authorList>
            <person name="Kono N."/>
            <person name="Arakawa K."/>
        </authorList>
    </citation>
    <scope>NUCLEOTIDE SEQUENCE [LARGE SCALE GENOMIC DNA]</scope>
</reference>
<name>A0AAV4NWP8_CAEEX</name>
<comment type="caution">
    <text evidence="1">The sequence shown here is derived from an EMBL/GenBank/DDBJ whole genome shotgun (WGS) entry which is preliminary data.</text>
</comment>
<evidence type="ECO:0000313" key="2">
    <source>
        <dbReference type="Proteomes" id="UP001054945"/>
    </source>
</evidence>
<gene>
    <name evidence="1" type="ORF">CEXT_171131</name>
</gene>
<dbReference type="EMBL" id="BPLR01021281">
    <property type="protein sequence ID" value="GIX88001.1"/>
    <property type="molecule type" value="Genomic_DNA"/>
</dbReference>
<protein>
    <submittedName>
        <fullName evidence="1">Uncharacterized protein</fullName>
    </submittedName>
</protein>
<accession>A0AAV4NWP8</accession>
<sequence length="79" mass="9085">MTLRIDVQCLNDADYEKVPDSTGQDAQCFNDDPISKVTFFVYWIAGLCYTLIDLTGRPEFLLKYRIQETSSYPVSFSKC</sequence>
<keyword evidence="2" id="KW-1185">Reference proteome</keyword>
<evidence type="ECO:0000313" key="1">
    <source>
        <dbReference type="EMBL" id="GIX88001.1"/>
    </source>
</evidence>